<dbReference type="InterPro" id="IPR011344">
    <property type="entry name" value="ssDNA-bd"/>
</dbReference>
<proteinExistence type="inferred from homology"/>
<dbReference type="InterPro" id="IPR012340">
    <property type="entry name" value="NA-bd_OB-fold"/>
</dbReference>
<reference evidence="4" key="1">
    <citation type="journal article" date="2021" name="Proc. Natl. Acad. Sci. U.S.A.">
        <title>A Catalog of Tens of Thousands of Viruses from Human Metagenomes Reveals Hidden Associations with Chronic Diseases.</title>
        <authorList>
            <person name="Tisza M.J."/>
            <person name="Buck C.B."/>
        </authorList>
    </citation>
    <scope>NUCLEOTIDE SEQUENCE</scope>
    <source>
        <strain evidence="4">CtUWs1</strain>
    </source>
</reference>
<accession>A0A8S5QUZ3</accession>
<dbReference type="InterPro" id="IPR000424">
    <property type="entry name" value="Primosome_PriB/ssb"/>
</dbReference>
<dbReference type="HAMAP" id="MF_00984">
    <property type="entry name" value="SSB"/>
    <property type="match status" value="1"/>
</dbReference>
<evidence type="ECO:0000256" key="1">
    <source>
        <dbReference type="ARBA" id="ARBA00023125"/>
    </source>
</evidence>
<dbReference type="PROSITE" id="PS50935">
    <property type="entry name" value="SSB"/>
    <property type="match status" value="1"/>
</dbReference>
<evidence type="ECO:0000256" key="3">
    <source>
        <dbReference type="SAM" id="MobiDB-lite"/>
    </source>
</evidence>
<evidence type="ECO:0000256" key="2">
    <source>
        <dbReference type="PIRNR" id="PIRNR002070"/>
    </source>
</evidence>
<dbReference type="PANTHER" id="PTHR10302">
    <property type="entry name" value="SINGLE-STRANDED DNA-BINDING PROTEIN"/>
    <property type="match status" value="1"/>
</dbReference>
<dbReference type="EMBL" id="BK015734">
    <property type="protein sequence ID" value="DAE22517.1"/>
    <property type="molecule type" value="Genomic_DNA"/>
</dbReference>
<dbReference type="GO" id="GO:0006260">
    <property type="term" value="P:DNA replication"/>
    <property type="evidence" value="ECO:0007669"/>
    <property type="project" value="InterPro"/>
</dbReference>
<dbReference type="Pfam" id="PF00436">
    <property type="entry name" value="SSB"/>
    <property type="match status" value="1"/>
</dbReference>
<dbReference type="SUPFAM" id="SSF50249">
    <property type="entry name" value="Nucleic acid-binding proteins"/>
    <property type="match status" value="1"/>
</dbReference>
<dbReference type="Gene3D" id="2.40.50.140">
    <property type="entry name" value="Nucleic acid-binding proteins"/>
    <property type="match status" value="1"/>
</dbReference>
<feature type="region of interest" description="Disordered" evidence="3">
    <location>
        <begin position="106"/>
        <end position="139"/>
    </location>
</feature>
<dbReference type="PIRSF" id="PIRSF002070">
    <property type="entry name" value="SSB"/>
    <property type="match status" value="1"/>
</dbReference>
<protein>
    <recommendedName>
        <fullName evidence="2">Single-stranded DNA-binding protein</fullName>
    </recommendedName>
</protein>
<sequence>MAADITVEGNLGQDPEVRYTQSGKQVTELRIAATASRKDQNGNWEDDGDPLWVTAPFWGEQHGHLADALKKGDKVTVSGVLIQRGWEGNDGQRRTSLEIRFPRFRGIIPRKNTSQQQASFNAPQGGQQGDPWASAGDPF</sequence>
<name>A0A8S5QUZ3_9CAUD</name>
<organism evidence="4">
    <name type="scientific">Siphoviridae sp. ctUWs1</name>
    <dbReference type="NCBI Taxonomy" id="2826352"/>
    <lineage>
        <taxon>Viruses</taxon>
        <taxon>Duplodnaviria</taxon>
        <taxon>Heunggongvirae</taxon>
        <taxon>Uroviricota</taxon>
        <taxon>Caudoviricetes</taxon>
    </lineage>
</organism>
<dbReference type="GO" id="GO:0003697">
    <property type="term" value="F:single-stranded DNA binding"/>
    <property type="evidence" value="ECO:0007669"/>
    <property type="project" value="InterPro"/>
</dbReference>
<feature type="compositionally biased region" description="Polar residues" evidence="3">
    <location>
        <begin position="111"/>
        <end position="125"/>
    </location>
</feature>
<dbReference type="PANTHER" id="PTHR10302:SF0">
    <property type="entry name" value="SINGLE-STRANDED DNA-BINDING PROTEIN, MITOCHONDRIAL"/>
    <property type="match status" value="1"/>
</dbReference>
<dbReference type="CDD" id="cd04496">
    <property type="entry name" value="SSB_OBF"/>
    <property type="match status" value="1"/>
</dbReference>
<dbReference type="NCBIfam" id="TIGR00621">
    <property type="entry name" value="ssb"/>
    <property type="match status" value="1"/>
</dbReference>
<dbReference type="GO" id="GO:0009295">
    <property type="term" value="C:nucleoid"/>
    <property type="evidence" value="ECO:0007669"/>
    <property type="project" value="TreeGrafter"/>
</dbReference>
<keyword evidence="1 2" id="KW-0238">DNA-binding</keyword>
<evidence type="ECO:0000313" key="4">
    <source>
        <dbReference type="EMBL" id="DAE22517.1"/>
    </source>
</evidence>